<sequence length="63" mass="7254">MVISMNTNRLLTNSTSHHLLSLVLIFPSSISGTENHLNKQIWIVFLWTLLESISLMLTRFIRA</sequence>
<dbReference type="AlphaFoldDB" id="A0A0W1R296"/>
<proteinExistence type="predicted"/>
<accession>A0A0W1R296</accession>
<evidence type="ECO:0000313" key="2">
    <source>
        <dbReference type="Proteomes" id="UP000053157"/>
    </source>
</evidence>
<dbReference type="EMBL" id="LOPV01000713">
    <property type="protein sequence ID" value="KTG07566.1"/>
    <property type="molecule type" value="Genomic_DNA"/>
</dbReference>
<comment type="caution">
    <text evidence="1">The sequence shown here is derived from an EMBL/GenBank/DDBJ whole genome shotgun (WGS) entry which is preliminary data.</text>
</comment>
<keyword evidence="2" id="KW-1185">Reference proteome</keyword>
<reference evidence="1 2" key="1">
    <citation type="submission" date="2015-12" db="EMBL/GenBank/DDBJ databases">
        <title>Haloferax profundi sp. nov. isolated from the Discovery deep brine-seawater interface in the Red Sea.</title>
        <authorList>
            <person name="Zhang G."/>
            <person name="Stingl U."/>
            <person name="Rashid M."/>
        </authorList>
    </citation>
    <scope>NUCLEOTIDE SEQUENCE [LARGE SCALE GENOMIC DNA]</scope>
    <source>
        <strain evidence="1 2">SB29</strain>
    </source>
</reference>
<dbReference type="Proteomes" id="UP000053157">
    <property type="component" value="Unassembled WGS sequence"/>
</dbReference>
<gene>
    <name evidence="1" type="ORF">AUR66_05010</name>
</gene>
<evidence type="ECO:0000313" key="1">
    <source>
        <dbReference type="EMBL" id="KTG07566.1"/>
    </source>
</evidence>
<protein>
    <submittedName>
        <fullName evidence="1">Uncharacterized protein</fullName>
    </submittedName>
</protein>
<name>A0A0W1R296_9EURY</name>
<organism evidence="1 2">
    <name type="scientific">Haloferax profundi</name>
    <dbReference type="NCBI Taxonomy" id="1544718"/>
    <lineage>
        <taxon>Archaea</taxon>
        <taxon>Methanobacteriati</taxon>
        <taxon>Methanobacteriota</taxon>
        <taxon>Stenosarchaea group</taxon>
        <taxon>Halobacteria</taxon>
        <taxon>Halobacteriales</taxon>
        <taxon>Haloferacaceae</taxon>
        <taxon>Haloferax</taxon>
    </lineage>
</organism>